<dbReference type="AlphaFoldDB" id="A0A146JC23"/>
<evidence type="ECO:0000256" key="1">
    <source>
        <dbReference type="ARBA" id="ARBA00004141"/>
    </source>
</evidence>
<accession>A0A146JC23</accession>
<dbReference type="EMBL" id="LC145179">
    <property type="protein sequence ID" value="BAU79836.1"/>
    <property type="molecule type" value="Genomic_DNA"/>
</dbReference>
<dbReference type="GO" id="GO:0005886">
    <property type="term" value="C:plasma membrane"/>
    <property type="evidence" value="ECO:0007669"/>
    <property type="project" value="TreeGrafter"/>
</dbReference>
<feature type="transmembrane region" description="Helical" evidence="6">
    <location>
        <begin position="60"/>
        <end position="78"/>
    </location>
</feature>
<feature type="transmembrane region" description="Helical" evidence="6">
    <location>
        <begin position="210"/>
        <end position="231"/>
    </location>
</feature>
<evidence type="ECO:0000256" key="5">
    <source>
        <dbReference type="ARBA" id="ARBA00023136"/>
    </source>
</evidence>
<comment type="similarity">
    <text evidence="2">Belongs to the UPF0014 family.</text>
</comment>
<evidence type="ECO:0000256" key="3">
    <source>
        <dbReference type="ARBA" id="ARBA00022692"/>
    </source>
</evidence>
<proteinExistence type="inferred from homology"/>
<feature type="transmembrane region" description="Helical" evidence="6">
    <location>
        <begin position="34"/>
        <end position="54"/>
    </location>
</feature>
<evidence type="ECO:0000256" key="4">
    <source>
        <dbReference type="ARBA" id="ARBA00022989"/>
    </source>
</evidence>
<dbReference type="PANTHER" id="PTHR30028:SF0">
    <property type="entry name" value="PROTEIN ALUMINUM SENSITIVE 3"/>
    <property type="match status" value="1"/>
</dbReference>
<evidence type="ECO:0000313" key="7">
    <source>
        <dbReference type="EMBL" id="BAU79836.1"/>
    </source>
</evidence>
<feature type="transmembrane region" description="Helical" evidence="6">
    <location>
        <begin position="90"/>
        <end position="112"/>
    </location>
</feature>
<dbReference type="PANTHER" id="PTHR30028">
    <property type="entry name" value="UPF0014 INNER MEMBRANE PROTEIN YBBM-RELATED"/>
    <property type="match status" value="1"/>
</dbReference>
<organism evidence="7">
    <name type="scientific">uncultured Aquificaceae bacterium</name>
    <dbReference type="NCBI Taxonomy" id="374108"/>
    <lineage>
        <taxon>Bacteria</taxon>
        <taxon>Pseudomonadati</taxon>
        <taxon>Aquificota</taxon>
        <taxon>Aquificia</taxon>
        <taxon>Aquificales</taxon>
        <taxon>Aquificaceae</taxon>
        <taxon>environmental samples</taxon>
    </lineage>
</organism>
<reference evidence="7" key="1">
    <citation type="journal article" date="2016" name="Microbes Environ.">
        <title>In Situ Gene Expression Responsible for Sulfide Oxidation and CO2 Fixation of an Uncultured Large Sausage-Shaped Aquificae Bacterium in a Sulfidic Hot Spring.</title>
        <authorList>
            <person name="Tamazawa S."/>
            <person name="Yamamoto K."/>
            <person name="Takasaki K."/>
            <person name="Mitani Y."/>
            <person name="Hanada S."/>
            <person name="Kamagata Y."/>
            <person name="Tamaki H."/>
        </authorList>
    </citation>
    <scope>NUCLEOTIDE SEQUENCE</scope>
</reference>
<protein>
    <submittedName>
        <fullName evidence="7">Putative membrane protein</fullName>
    </submittedName>
</protein>
<keyword evidence="4 6" id="KW-1133">Transmembrane helix</keyword>
<feature type="transmembrane region" description="Helical" evidence="6">
    <location>
        <begin position="180"/>
        <end position="204"/>
    </location>
</feature>
<keyword evidence="5 6" id="KW-0472">Membrane</keyword>
<sequence length="243" mass="27296">MGIEYKFILSYVLILISIYLSYREKIGLEKEILINSIRAFFQLLILGYALILILKLSNPVELLSILFFMVIFATYTAVKRVKIYEGFKIAFLSIFLSSFIIIGTLTLLRVLTLKANEIIPIGGMIIGNALNSYTQTVERFKSDVENNIDLIENLVALGLPLKESFKFQIKNSIKAALIPILNNLQTLGIIWIPGITAGMVLAGANPIHAVFFQLIIMFSMVSVAILTSYFATNLSYKKILWSI</sequence>
<evidence type="ECO:0000256" key="6">
    <source>
        <dbReference type="SAM" id="Phobius"/>
    </source>
</evidence>
<feature type="transmembrane region" description="Helical" evidence="6">
    <location>
        <begin position="6"/>
        <end position="22"/>
    </location>
</feature>
<evidence type="ECO:0000256" key="2">
    <source>
        <dbReference type="ARBA" id="ARBA00005268"/>
    </source>
</evidence>
<name>A0A146JC23_9AQUI</name>
<dbReference type="InterPro" id="IPR005226">
    <property type="entry name" value="UPF0014_fam"/>
</dbReference>
<comment type="subcellular location">
    <subcellularLocation>
        <location evidence="1">Membrane</location>
        <topology evidence="1">Multi-pass membrane protein</topology>
    </subcellularLocation>
</comment>
<dbReference type="Pfam" id="PF03649">
    <property type="entry name" value="UPF0014"/>
    <property type="match status" value="1"/>
</dbReference>
<keyword evidence="3 6" id="KW-0812">Transmembrane</keyword>